<feature type="transmembrane region" description="Helical" evidence="1">
    <location>
        <begin position="107"/>
        <end position="129"/>
    </location>
</feature>
<feature type="transmembrane region" description="Helical" evidence="1">
    <location>
        <begin position="6"/>
        <end position="23"/>
    </location>
</feature>
<keyword evidence="1" id="KW-0472">Membrane</keyword>
<reference evidence="2 3" key="1">
    <citation type="journal article" date="2016" name="PLoS ONE">
        <title>Plasmid Characterization and Chromosome Analysis of Two netF+ Clostridium perfringens Isolates Associated with Foal and Canine Necrotizing Enteritis.</title>
        <authorList>
            <person name="Mehdizadeh Gohari I."/>
            <person name="Kropinski A.M."/>
            <person name="Weese S.J."/>
            <person name="Parreira V.R."/>
            <person name="Whitehead A.E."/>
            <person name="Boerlin P."/>
            <person name="Prescott J.F."/>
        </authorList>
    </citation>
    <scope>NUCLEOTIDE SEQUENCE [LARGE SCALE GENOMIC DNA]</scope>
    <source>
        <strain evidence="2 3">JP838</strain>
    </source>
</reference>
<accession>A0A140GT29</accession>
<keyword evidence="1" id="KW-0812">Transmembrane</keyword>
<organism evidence="2 3">
    <name type="scientific">Clostridium perfringens</name>
    <dbReference type="NCBI Taxonomy" id="1502"/>
    <lineage>
        <taxon>Bacteria</taxon>
        <taxon>Bacillati</taxon>
        <taxon>Bacillota</taxon>
        <taxon>Clostridia</taxon>
        <taxon>Eubacteriales</taxon>
        <taxon>Clostridiaceae</taxon>
        <taxon>Clostridium</taxon>
    </lineage>
</organism>
<evidence type="ECO:0000313" key="3">
    <source>
        <dbReference type="Proteomes" id="UP000070260"/>
    </source>
</evidence>
<feature type="transmembrane region" description="Helical" evidence="1">
    <location>
        <begin position="72"/>
        <end position="95"/>
    </location>
</feature>
<name>A0A140GT29_CLOPF</name>
<dbReference type="AlphaFoldDB" id="A0A140GT29"/>
<gene>
    <name evidence="2" type="ORF">JFP838_13405</name>
</gene>
<evidence type="ECO:0000313" key="2">
    <source>
        <dbReference type="EMBL" id="AMN36719.1"/>
    </source>
</evidence>
<keyword evidence="1" id="KW-1133">Transmembrane helix</keyword>
<dbReference type="PIRSF" id="PIRSF027391">
    <property type="entry name" value="Hpre_diP_synt_I"/>
    <property type="match status" value="1"/>
</dbReference>
<dbReference type="Proteomes" id="UP000070260">
    <property type="component" value="Chromosome"/>
</dbReference>
<sequence length="177" mass="19267">MMKTKKLIYIGVLVAQALVLYIFESMIPMPFITPGAKLGLANLIVVIGIYTLDNYKECLWLIFLKLILSTLIMGSVSTFIFGLGGTILSFLGMILTKNILKEKVSAIGVSTVGGVFHNLGQLIVTAIVIKNIGILSYLPFLSIAGIGTGIFIGITANYLLKHMKALNNLDYHRNMAN</sequence>
<dbReference type="InterPro" id="IPR014535">
    <property type="entry name" value="Hpre_diP_synt_I"/>
</dbReference>
<protein>
    <submittedName>
        <fullName evidence="2">Heptaprenyl diphosphate synthase</fullName>
    </submittedName>
</protein>
<dbReference type="InterPro" id="IPR010898">
    <property type="entry name" value="Hpre_diP_synth_I"/>
</dbReference>
<proteinExistence type="predicted"/>
<dbReference type="Pfam" id="PF07456">
    <property type="entry name" value="Hpre_diP_synt_I"/>
    <property type="match status" value="1"/>
</dbReference>
<dbReference type="PATRIC" id="fig|1502.177.peg.2727"/>
<feature type="transmembrane region" description="Helical" evidence="1">
    <location>
        <begin position="135"/>
        <end position="160"/>
    </location>
</feature>
<evidence type="ECO:0000256" key="1">
    <source>
        <dbReference type="SAM" id="Phobius"/>
    </source>
</evidence>
<dbReference type="EMBL" id="CP010994">
    <property type="protein sequence ID" value="AMN36719.1"/>
    <property type="molecule type" value="Genomic_DNA"/>
</dbReference>
<dbReference type="Gene3D" id="1.10.1760.20">
    <property type="match status" value="1"/>
</dbReference>